<keyword evidence="1" id="KW-0812">Transmembrane</keyword>
<evidence type="ECO:0000313" key="3">
    <source>
        <dbReference type="Proteomes" id="UP000219331"/>
    </source>
</evidence>
<dbReference type="RefSeq" id="WP_208980368.1">
    <property type="nucleotide sequence ID" value="NZ_OBML01000007.1"/>
</dbReference>
<proteinExistence type="predicted"/>
<dbReference type="EMBL" id="OBML01000007">
    <property type="protein sequence ID" value="SOC13389.1"/>
    <property type="molecule type" value="Genomic_DNA"/>
</dbReference>
<sequence>MFRLLLRLLGLWFVALALVALVIDATSTIAAGSWSTTSFGQYWFDFAPESLAAAQAFVQGEVNPVLWDPVALKLLVQPAWVIVGPLGFLLLWIGDLGRGRRRRRLAETV</sequence>
<evidence type="ECO:0000313" key="2">
    <source>
        <dbReference type="EMBL" id="SOC13389.1"/>
    </source>
</evidence>
<dbReference type="AlphaFoldDB" id="A0A285SYH7"/>
<dbReference type="Proteomes" id="UP000219331">
    <property type="component" value="Unassembled WGS sequence"/>
</dbReference>
<keyword evidence="1" id="KW-1133">Transmembrane helix</keyword>
<organism evidence="2 3">
    <name type="scientific">Stappia indica</name>
    <dbReference type="NCBI Taxonomy" id="538381"/>
    <lineage>
        <taxon>Bacteria</taxon>
        <taxon>Pseudomonadati</taxon>
        <taxon>Pseudomonadota</taxon>
        <taxon>Alphaproteobacteria</taxon>
        <taxon>Hyphomicrobiales</taxon>
        <taxon>Stappiaceae</taxon>
        <taxon>Stappia</taxon>
    </lineage>
</organism>
<name>A0A285SYH7_9HYPH</name>
<accession>A0A285SYH7</accession>
<reference evidence="2 3" key="1">
    <citation type="submission" date="2017-08" db="EMBL/GenBank/DDBJ databases">
        <authorList>
            <person name="de Groot N.N."/>
        </authorList>
    </citation>
    <scope>NUCLEOTIDE SEQUENCE [LARGE SCALE GENOMIC DNA]</scope>
    <source>
        <strain evidence="2 3">USBA 352</strain>
    </source>
</reference>
<protein>
    <submittedName>
        <fullName evidence="2">Uncharacterized protein</fullName>
    </submittedName>
</protein>
<keyword evidence="3" id="KW-1185">Reference proteome</keyword>
<keyword evidence="1" id="KW-0472">Membrane</keyword>
<gene>
    <name evidence="2" type="ORF">SAMN05421512_107155</name>
</gene>
<dbReference type="STRING" id="538381.GCA_001696535_03697"/>
<evidence type="ECO:0000256" key="1">
    <source>
        <dbReference type="SAM" id="Phobius"/>
    </source>
</evidence>
<feature type="transmembrane region" description="Helical" evidence="1">
    <location>
        <begin position="74"/>
        <end position="94"/>
    </location>
</feature>